<dbReference type="GeneID" id="106056648"/>
<keyword evidence="3" id="KW-0804">Transcription</keyword>
<evidence type="ECO:0000256" key="4">
    <source>
        <dbReference type="SAM" id="MobiDB-lite"/>
    </source>
</evidence>
<evidence type="ECO:0000256" key="1">
    <source>
        <dbReference type="ARBA" id="ARBA00023015"/>
    </source>
</evidence>
<gene>
    <name evidence="7" type="primary">LOC106056648</name>
</gene>
<evidence type="ECO:0000313" key="7">
    <source>
        <dbReference type="RefSeq" id="XP_013068918.2"/>
    </source>
</evidence>
<keyword evidence="1" id="KW-0805">Transcription regulation</keyword>
<dbReference type="OrthoDB" id="10322419at2759"/>
<keyword evidence="6" id="KW-1185">Reference proteome</keyword>
<dbReference type="Gene3D" id="1.20.5.170">
    <property type="match status" value="1"/>
</dbReference>
<evidence type="ECO:0000256" key="2">
    <source>
        <dbReference type="ARBA" id="ARBA00023125"/>
    </source>
</evidence>
<evidence type="ECO:0000256" key="3">
    <source>
        <dbReference type="ARBA" id="ARBA00023163"/>
    </source>
</evidence>
<name>A0A9U8E229_BIOGL</name>
<dbReference type="PANTHER" id="PTHR23351">
    <property type="entry name" value="FOS TRANSCRIPTION FACTOR-RELATED"/>
    <property type="match status" value="1"/>
</dbReference>
<dbReference type="RefSeq" id="XP_013068918.2">
    <property type="nucleotide sequence ID" value="XM_013213464.2"/>
</dbReference>
<dbReference type="PROSITE" id="PS50217">
    <property type="entry name" value="BZIP"/>
    <property type="match status" value="1"/>
</dbReference>
<dbReference type="PROSITE" id="PS00036">
    <property type="entry name" value="BZIP_BASIC"/>
    <property type="match status" value="1"/>
</dbReference>
<dbReference type="GO" id="GO:0000981">
    <property type="term" value="F:DNA-binding transcription factor activity, RNA polymerase II-specific"/>
    <property type="evidence" value="ECO:0007669"/>
    <property type="project" value="TreeGrafter"/>
</dbReference>
<dbReference type="SMART" id="SM00338">
    <property type="entry name" value="BRLZ"/>
    <property type="match status" value="1"/>
</dbReference>
<evidence type="ECO:0000259" key="5">
    <source>
        <dbReference type="PROSITE" id="PS50217"/>
    </source>
</evidence>
<protein>
    <submittedName>
        <fullName evidence="7">Uncharacterized protein LOC106056648</fullName>
    </submittedName>
</protein>
<dbReference type="Proteomes" id="UP001165740">
    <property type="component" value="Chromosome 2"/>
</dbReference>
<feature type="domain" description="BZIP" evidence="5">
    <location>
        <begin position="126"/>
        <end position="189"/>
    </location>
</feature>
<feature type="region of interest" description="Disordered" evidence="4">
    <location>
        <begin position="130"/>
        <end position="149"/>
    </location>
</feature>
<accession>A0A9U8E229</accession>
<dbReference type="CDD" id="cd14686">
    <property type="entry name" value="bZIP"/>
    <property type="match status" value="1"/>
</dbReference>
<sequence length="273" mass="31310">MDMDDIDFWTFDTLKPHQNQEILDRPQSTISTLPSEDGEDEMIDLDLDLYENEDSYNYNDVCGTIISGCFAANSGLNNESIVNNPNVKYWENLNEVISITKSTNDIGVSLDLHAQDDKLESSSEQLEKYELKKEKNRQSAKRSRERKKEVHEALVQKNTQLKEDNAKLRTEVGKLEFLLASLNVRLRNLNCCIQEQGDDTFYETGAAKNVTWTQEDDEAVELSFNIPGLNRKYPAEETQYESQPNVYTLASNYNYFNEQTNVDRCAASKMLQG</sequence>
<dbReference type="InterPro" id="IPR004827">
    <property type="entry name" value="bZIP"/>
</dbReference>
<organism evidence="6 7">
    <name type="scientific">Biomphalaria glabrata</name>
    <name type="common">Bloodfluke planorb</name>
    <name type="synonym">Freshwater snail</name>
    <dbReference type="NCBI Taxonomy" id="6526"/>
    <lineage>
        <taxon>Eukaryota</taxon>
        <taxon>Metazoa</taxon>
        <taxon>Spiralia</taxon>
        <taxon>Lophotrochozoa</taxon>
        <taxon>Mollusca</taxon>
        <taxon>Gastropoda</taxon>
        <taxon>Heterobranchia</taxon>
        <taxon>Euthyneura</taxon>
        <taxon>Panpulmonata</taxon>
        <taxon>Hygrophila</taxon>
        <taxon>Lymnaeoidea</taxon>
        <taxon>Planorbidae</taxon>
        <taxon>Biomphalaria</taxon>
    </lineage>
</organism>
<proteinExistence type="predicted"/>
<evidence type="ECO:0000313" key="6">
    <source>
        <dbReference type="Proteomes" id="UP001165740"/>
    </source>
</evidence>
<reference evidence="7" key="1">
    <citation type="submission" date="2025-08" db="UniProtKB">
        <authorList>
            <consortium name="RefSeq"/>
        </authorList>
    </citation>
    <scope>IDENTIFICATION</scope>
</reference>
<dbReference type="AlphaFoldDB" id="A0A9U8E229"/>
<dbReference type="InterPro" id="IPR000837">
    <property type="entry name" value="AP-1"/>
</dbReference>
<dbReference type="GO" id="GO:0000978">
    <property type="term" value="F:RNA polymerase II cis-regulatory region sequence-specific DNA binding"/>
    <property type="evidence" value="ECO:0007669"/>
    <property type="project" value="TreeGrafter"/>
</dbReference>
<dbReference type="SUPFAM" id="SSF57959">
    <property type="entry name" value="Leucine zipper domain"/>
    <property type="match status" value="1"/>
</dbReference>
<keyword evidence="2" id="KW-0238">DNA-binding</keyword>
<dbReference type="PANTHER" id="PTHR23351:SF24">
    <property type="entry name" value="ACTIVATING TRANSCRIPTION FACTOR 3-RELATED"/>
    <property type="match status" value="1"/>
</dbReference>
<dbReference type="Pfam" id="PF07716">
    <property type="entry name" value="bZIP_2"/>
    <property type="match status" value="1"/>
</dbReference>
<dbReference type="InterPro" id="IPR046347">
    <property type="entry name" value="bZIP_sf"/>
</dbReference>
<dbReference type="GO" id="GO:0005634">
    <property type="term" value="C:nucleus"/>
    <property type="evidence" value="ECO:0007669"/>
    <property type="project" value="TreeGrafter"/>
</dbReference>
<dbReference type="KEGG" id="bgt:106056648"/>